<keyword evidence="1" id="KW-0812">Transmembrane</keyword>
<evidence type="ECO:0000313" key="2">
    <source>
        <dbReference type="EMBL" id="HIS76240.1"/>
    </source>
</evidence>
<gene>
    <name evidence="2" type="ORF">IAB51_05440</name>
</gene>
<feature type="transmembrane region" description="Helical" evidence="1">
    <location>
        <begin position="119"/>
        <end position="138"/>
    </location>
</feature>
<dbReference type="Proteomes" id="UP000824002">
    <property type="component" value="Unassembled WGS sequence"/>
</dbReference>
<accession>A0A9D1FN34</accession>
<keyword evidence="1" id="KW-0472">Membrane</keyword>
<name>A0A9D1FN34_9FIRM</name>
<dbReference type="InterPro" id="IPR021359">
    <property type="entry name" value="DUF2812"/>
</dbReference>
<organism evidence="2 3">
    <name type="scientific">Candidatus Merdivicinus excrementipullorum</name>
    <dbReference type="NCBI Taxonomy" id="2840867"/>
    <lineage>
        <taxon>Bacteria</taxon>
        <taxon>Bacillati</taxon>
        <taxon>Bacillota</taxon>
        <taxon>Clostridia</taxon>
        <taxon>Eubacteriales</taxon>
        <taxon>Oscillospiraceae</taxon>
        <taxon>Oscillospiraceae incertae sedis</taxon>
        <taxon>Candidatus Merdivicinus</taxon>
    </lineage>
</organism>
<dbReference type="EMBL" id="DVJP01000037">
    <property type="protein sequence ID" value="HIS76240.1"/>
    <property type="molecule type" value="Genomic_DNA"/>
</dbReference>
<proteinExistence type="predicted"/>
<dbReference type="Pfam" id="PF11193">
    <property type="entry name" value="DUF2812"/>
    <property type="match status" value="1"/>
</dbReference>
<protein>
    <submittedName>
        <fullName evidence="2">DUF2812 domain-containing protein</fullName>
    </submittedName>
</protein>
<keyword evidence="1" id="KW-1133">Transmembrane helix</keyword>
<sequence>MKEKKTEPRIFTIADWEKEERYLRKRHQEGWKFLKVSLPGFYHFEKCAPEDMVYQLDYNEEGLKHKDEYVQMFKDCGWEYLQDFGGYSYFRKPVSEMQGEEEIFCDDESRLDMMRRVFAGRYLPILVILMLLILPNLIAQFHSSDADAPILAALFLILLAIYAWAAVSFGYRYWKLKKRLEK</sequence>
<reference evidence="2" key="1">
    <citation type="submission" date="2020-10" db="EMBL/GenBank/DDBJ databases">
        <authorList>
            <person name="Gilroy R."/>
        </authorList>
    </citation>
    <scope>NUCLEOTIDE SEQUENCE</scope>
    <source>
        <strain evidence="2">CHK199-13235</strain>
    </source>
</reference>
<evidence type="ECO:0000313" key="3">
    <source>
        <dbReference type="Proteomes" id="UP000824002"/>
    </source>
</evidence>
<comment type="caution">
    <text evidence="2">The sequence shown here is derived from an EMBL/GenBank/DDBJ whole genome shotgun (WGS) entry which is preliminary data.</text>
</comment>
<evidence type="ECO:0000256" key="1">
    <source>
        <dbReference type="SAM" id="Phobius"/>
    </source>
</evidence>
<dbReference type="AlphaFoldDB" id="A0A9D1FN34"/>
<reference evidence="2" key="2">
    <citation type="journal article" date="2021" name="PeerJ">
        <title>Extensive microbial diversity within the chicken gut microbiome revealed by metagenomics and culture.</title>
        <authorList>
            <person name="Gilroy R."/>
            <person name="Ravi A."/>
            <person name="Getino M."/>
            <person name="Pursley I."/>
            <person name="Horton D.L."/>
            <person name="Alikhan N.F."/>
            <person name="Baker D."/>
            <person name="Gharbi K."/>
            <person name="Hall N."/>
            <person name="Watson M."/>
            <person name="Adriaenssens E.M."/>
            <person name="Foster-Nyarko E."/>
            <person name="Jarju S."/>
            <person name="Secka A."/>
            <person name="Antonio M."/>
            <person name="Oren A."/>
            <person name="Chaudhuri R.R."/>
            <person name="La Ragione R."/>
            <person name="Hildebrand F."/>
            <person name="Pallen M.J."/>
        </authorList>
    </citation>
    <scope>NUCLEOTIDE SEQUENCE</scope>
    <source>
        <strain evidence="2">CHK199-13235</strain>
    </source>
</reference>
<feature type="transmembrane region" description="Helical" evidence="1">
    <location>
        <begin position="150"/>
        <end position="174"/>
    </location>
</feature>